<dbReference type="PANTHER" id="PTHR30231">
    <property type="entry name" value="DNA POLYMERASE III SUBUNIT EPSILON"/>
    <property type="match status" value="1"/>
</dbReference>
<dbReference type="PANTHER" id="PTHR30231:SF4">
    <property type="entry name" value="PROTEIN NEN2"/>
    <property type="match status" value="1"/>
</dbReference>
<keyword evidence="4" id="KW-0472">Membrane</keyword>
<evidence type="ECO:0000256" key="1">
    <source>
        <dbReference type="ARBA" id="ARBA00022722"/>
    </source>
</evidence>
<protein>
    <submittedName>
        <fullName evidence="6">DNA polymerase-3 subunit epsilon</fullName>
    </submittedName>
</protein>
<dbReference type="CDD" id="cd06127">
    <property type="entry name" value="DEDDh"/>
    <property type="match status" value="1"/>
</dbReference>
<keyword evidence="4" id="KW-0812">Transmembrane</keyword>
<dbReference type="InterPro" id="IPR012337">
    <property type="entry name" value="RNaseH-like_sf"/>
</dbReference>
<dbReference type="GO" id="GO:0003676">
    <property type="term" value="F:nucleic acid binding"/>
    <property type="evidence" value="ECO:0007669"/>
    <property type="project" value="InterPro"/>
</dbReference>
<dbReference type="SMART" id="SM00479">
    <property type="entry name" value="EXOIII"/>
    <property type="match status" value="1"/>
</dbReference>
<dbReference type="AlphaFoldDB" id="A0A239GKJ0"/>
<dbReference type="GO" id="GO:0008408">
    <property type="term" value="F:3'-5' exonuclease activity"/>
    <property type="evidence" value="ECO:0007669"/>
    <property type="project" value="TreeGrafter"/>
</dbReference>
<keyword evidence="7" id="KW-1185">Reference proteome</keyword>
<name>A0A239GKJ0_9BACT</name>
<evidence type="ECO:0000256" key="2">
    <source>
        <dbReference type="ARBA" id="ARBA00022801"/>
    </source>
</evidence>
<sequence length="228" mass="26314">MLFIDTETTGIPKDWNAPYSDATSWPCSVQIAWSIYTKDGEEIRTENHYIGDDDFEISPESQQIHGITREFLLEHGESRKVVLSLLADDLRKYQPLVIGHFMQLDYHMLGVGFYRAGMGNPLPELPTFCTMNASANFLLMPRQRYLRLNELYERLFGTRMDDQHDALADAQATAACFFELVKRGDINDEVIAQQRMPPPRELSHFRVSYKHILLLVIFIIAVLLIYLL</sequence>
<dbReference type="InterPro" id="IPR013520">
    <property type="entry name" value="Ribonucl_H"/>
</dbReference>
<keyword evidence="1" id="KW-0540">Nuclease</keyword>
<gene>
    <name evidence="6" type="ORF">SAMN06296052_11166</name>
</gene>
<dbReference type="Gene3D" id="3.30.420.10">
    <property type="entry name" value="Ribonuclease H-like superfamily/Ribonuclease H"/>
    <property type="match status" value="1"/>
</dbReference>
<keyword evidence="2" id="KW-0378">Hydrolase</keyword>
<accession>A0A239GKJ0</accession>
<dbReference type="GO" id="GO:0006259">
    <property type="term" value="P:DNA metabolic process"/>
    <property type="evidence" value="ECO:0007669"/>
    <property type="project" value="UniProtKB-ARBA"/>
</dbReference>
<proteinExistence type="predicted"/>
<dbReference type="SUPFAM" id="SSF53098">
    <property type="entry name" value="Ribonuclease H-like"/>
    <property type="match status" value="1"/>
</dbReference>
<dbReference type="InterPro" id="IPR036397">
    <property type="entry name" value="RNaseH_sf"/>
</dbReference>
<reference evidence="7" key="1">
    <citation type="submission" date="2017-06" db="EMBL/GenBank/DDBJ databases">
        <authorList>
            <person name="Varghese N."/>
            <person name="Submissions S."/>
        </authorList>
    </citation>
    <scope>NUCLEOTIDE SEQUENCE [LARGE SCALE GENOMIC DNA]</scope>
    <source>
        <strain evidence="7">NKM1</strain>
    </source>
</reference>
<evidence type="ECO:0000256" key="4">
    <source>
        <dbReference type="SAM" id="Phobius"/>
    </source>
</evidence>
<dbReference type="Pfam" id="PF00929">
    <property type="entry name" value="RNase_T"/>
    <property type="match status" value="1"/>
</dbReference>
<keyword evidence="3" id="KW-0269">Exonuclease</keyword>
<dbReference type="EMBL" id="FZOQ01000011">
    <property type="protein sequence ID" value="SNS68574.1"/>
    <property type="molecule type" value="Genomic_DNA"/>
</dbReference>
<evidence type="ECO:0000256" key="3">
    <source>
        <dbReference type="ARBA" id="ARBA00022839"/>
    </source>
</evidence>
<keyword evidence="4" id="KW-1133">Transmembrane helix</keyword>
<evidence type="ECO:0000259" key="5">
    <source>
        <dbReference type="SMART" id="SM00479"/>
    </source>
</evidence>
<evidence type="ECO:0000313" key="7">
    <source>
        <dbReference type="Proteomes" id="UP000198432"/>
    </source>
</evidence>
<feature type="domain" description="Exonuclease" evidence="5">
    <location>
        <begin position="1"/>
        <end position="186"/>
    </location>
</feature>
<organism evidence="6 7">
    <name type="scientific">Pontibacter ummariensis</name>
    <dbReference type="NCBI Taxonomy" id="1610492"/>
    <lineage>
        <taxon>Bacteria</taxon>
        <taxon>Pseudomonadati</taxon>
        <taxon>Bacteroidota</taxon>
        <taxon>Cytophagia</taxon>
        <taxon>Cytophagales</taxon>
        <taxon>Hymenobacteraceae</taxon>
        <taxon>Pontibacter</taxon>
    </lineage>
</organism>
<dbReference type="Proteomes" id="UP000198432">
    <property type="component" value="Unassembled WGS sequence"/>
</dbReference>
<evidence type="ECO:0000313" key="6">
    <source>
        <dbReference type="EMBL" id="SNS68574.1"/>
    </source>
</evidence>
<feature type="transmembrane region" description="Helical" evidence="4">
    <location>
        <begin position="209"/>
        <end position="227"/>
    </location>
</feature>